<evidence type="ECO:0000256" key="3">
    <source>
        <dbReference type="SAM" id="Coils"/>
    </source>
</evidence>
<sequence>MKNKTKKLLLIGLILPMLLTAGCNRAENKSVEDEDAVEEKNTIEAFGYVRAENPRNIVIDIPAKVERIEVKEGQRVSKGDLLILLDITDFDAEIRKKEQELRVLELEKQKAEKTVFEDLNKDPAMKKLVGDLQFAEDELRKAQIDLQAKETLYQQGAIPQREYDGEQKIYQGKKKAVEDAQLAIEGMEYEKKQEKDQLLIQNEKIMAMKSELVLLKEKVNRDYLMGTQIISDIESGVIYEIGYSQGDILSPEKKLCSILNLESLIVKAEVAEEFIKDVKLEAEATIIPLADKSKEYRGKVAAIAGKAVEKGGETLVLVDIAIENNDGFLLPDFNVDVSIDIK</sequence>
<dbReference type="EMBL" id="CP017269">
    <property type="protein sequence ID" value="AOT70243.1"/>
    <property type="molecule type" value="Genomic_DNA"/>
</dbReference>
<dbReference type="PANTHER" id="PTHR32347">
    <property type="entry name" value="EFFLUX SYSTEM COMPONENT YKNX-RELATED"/>
    <property type="match status" value="1"/>
</dbReference>
<proteinExistence type="predicted"/>
<dbReference type="KEGG" id="gfe:Gferi_11945"/>
<dbReference type="AlphaFoldDB" id="A0A1D8GH69"/>
<keyword evidence="4" id="KW-0732">Signal</keyword>
<dbReference type="PANTHER" id="PTHR32347:SF14">
    <property type="entry name" value="EFFLUX SYSTEM COMPONENT YKNX-RELATED"/>
    <property type="match status" value="1"/>
</dbReference>
<dbReference type="Gene3D" id="2.40.50.100">
    <property type="match status" value="1"/>
</dbReference>
<evidence type="ECO:0000313" key="6">
    <source>
        <dbReference type="Proteomes" id="UP000095743"/>
    </source>
</evidence>
<evidence type="ECO:0000256" key="4">
    <source>
        <dbReference type="SAM" id="SignalP"/>
    </source>
</evidence>
<dbReference type="InterPro" id="IPR050465">
    <property type="entry name" value="UPF0194_transport"/>
</dbReference>
<protein>
    <recommendedName>
        <fullName evidence="7">Membrane fusion protein biotin-lipoyl like domain-containing protein</fullName>
    </recommendedName>
</protein>
<dbReference type="PROSITE" id="PS51257">
    <property type="entry name" value="PROKAR_LIPOPROTEIN"/>
    <property type="match status" value="1"/>
</dbReference>
<organism evidence="5 6">
    <name type="scientific">Geosporobacter ferrireducens</name>
    <dbReference type="NCBI Taxonomy" id="1424294"/>
    <lineage>
        <taxon>Bacteria</taxon>
        <taxon>Bacillati</taxon>
        <taxon>Bacillota</taxon>
        <taxon>Clostridia</taxon>
        <taxon>Peptostreptococcales</taxon>
        <taxon>Thermotaleaceae</taxon>
        <taxon>Geosporobacter</taxon>
    </lineage>
</organism>
<dbReference type="SUPFAM" id="SSF111369">
    <property type="entry name" value="HlyD-like secretion proteins"/>
    <property type="match status" value="1"/>
</dbReference>
<name>A0A1D8GH69_9FIRM</name>
<reference evidence="5 6" key="1">
    <citation type="submission" date="2016-09" db="EMBL/GenBank/DDBJ databases">
        <title>Genomic analysis reveals versatility of anaerobic energy metabolism of Geosporobacter ferrireducens IRF9 of phylum Firmicutes.</title>
        <authorList>
            <person name="Kim S.-J."/>
        </authorList>
    </citation>
    <scope>NUCLEOTIDE SEQUENCE [LARGE SCALE GENOMIC DNA]</scope>
    <source>
        <strain evidence="5 6">IRF9</strain>
    </source>
</reference>
<dbReference type="GO" id="GO:0030313">
    <property type="term" value="C:cell envelope"/>
    <property type="evidence" value="ECO:0007669"/>
    <property type="project" value="UniProtKB-SubCell"/>
</dbReference>
<dbReference type="OrthoDB" id="1792698at2"/>
<feature type="coiled-coil region" evidence="3">
    <location>
        <begin position="87"/>
        <end position="152"/>
    </location>
</feature>
<dbReference type="STRING" id="1424294.Gferi_11945"/>
<evidence type="ECO:0000256" key="1">
    <source>
        <dbReference type="ARBA" id="ARBA00004196"/>
    </source>
</evidence>
<dbReference type="Gene3D" id="1.10.287.470">
    <property type="entry name" value="Helix hairpin bin"/>
    <property type="match status" value="1"/>
</dbReference>
<evidence type="ECO:0000256" key="2">
    <source>
        <dbReference type="ARBA" id="ARBA00023054"/>
    </source>
</evidence>
<evidence type="ECO:0000313" key="5">
    <source>
        <dbReference type="EMBL" id="AOT70243.1"/>
    </source>
</evidence>
<keyword evidence="6" id="KW-1185">Reference proteome</keyword>
<feature type="signal peptide" evidence="4">
    <location>
        <begin position="1"/>
        <end position="25"/>
    </location>
</feature>
<keyword evidence="2 3" id="KW-0175">Coiled coil</keyword>
<evidence type="ECO:0008006" key="7">
    <source>
        <dbReference type="Google" id="ProtNLM"/>
    </source>
</evidence>
<comment type="subcellular location">
    <subcellularLocation>
        <location evidence="1">Cell envelope</location>
    </subcellularLocation>
</comment>
<dbReference type="Proteomes" id="UP000095743">
    <property type="component" value="Chromosome"/>
</dbReference>
<dbReference type="RefSeq" id="WP_069976780.1">
    <property type="nucleotide sequence ID" value="NZ_CP017269.1"/>
</dbReference>
<gene>
    <name evidence="5" type="ORF">Gferi_11945</name>
</gene>
<dbReference type="Gene3D" id="2.40.30.170">
    <property type="match status" value="1"/>
</dbReference>
<feature type="chain" id="PRO_5038719182" description="Membrane fusion protein biotin-lipoyl like domain-containing protein" evidence="4">
    <location>
        <begin position="26"/>
        <end position="342"/>
    </location>
</feature>
<accession>A0A1D8GH69</accession>